<dbReference type="InterPro" id="IPR050090">
    <property type="entry name" value="Tyrosine_recombinase_XerCD"/>
</dbReference>
<dbReference type="AlphaFoldDB" id="A0A9X4B2V8"/>
<dbReference type="GO" id="GO:0006310">
    <property type="term" value="P:DNA recombination"/>
    <property type="evidence" value="ECO:0007669"/>
    <property type="project" value="UniProtKB-KW"/>
</dbReference>
<evidence type="ECO:0000259" key="7">
    <source>
        <dbReference type="PROSITE" id="PS51898"/>
    </source>
</evidence>
<feature type="domain" description="Core-binding (CB)" evidence="8">
    <location>
        <begin position="63"/>
        <end position="146"/>
    </location>
</feature>
<dbReference type="EMBL" id="JAMRYU010000024">
    <property type="protein sequence ID" value="MDC4242137.1"/>
    <property type="molecule type" value="Genomic_DNA"/>
</dbReference>
<dbReference type="RefSeq" id="WP_272470697.1">
    <property type="nucleotide sequence ID" value="NZ_JAMRYU010000024.1"/>
</dbReference>
<keyword evidence="4 6" id="KW-0238">DNA-binding</keyword>
<dbReference type="SUPFAM" id="SSF56349">
    <property type="entry name" value="DNA breaking-rejoining enzymes"/>
    <property type="match status" value="1"/>
</dbReference>
<dbReference type="InterPro" id="IPR011010">
    <property type="entry name" value="DNA_brk_join_enz"/>
</dbReference>
<evidence type="ECO:0000256" key="5">
    <source>
        <dbReference type="ARBA" id="ARBA00023172"/>
    </source>
</evidence>
<name>A0A9X4B2V8_9CLOT</name>
<evidence type="ECO:0000256" key="2">
    <source>
        <dbReference type="ARBA" id="ARBA00008857"/>
    </source>
</evidence>
<dbReference type="InterPro" id="IPR004107">
    <property type="entry name" value="Integrase_SAM-like_N"/>
</dbReference>
<dbReference type="InterPro" id="IPR028259">
    <property type="entry name" value="AP2-like_int_N"/>
</dbReference>
<dbReference type="Pfam" id="PF14657">
    <property type="entry name" value="Arm-DNA-bind_4"/>
    <property type="match status" value="1"/>
</dbReference>
<organism evidence="9 10">
    <name type="scientific">Clostridium tertium</name>
    <dbReference type="NCBI Taxonomy" id="1559"/>
    <lineage>
        <taxon>Bacteria</taxon>
        <taxon>Bacillati</taxon>
        <taxon>Bacillota</taxon>
        <taxon>Clostridia</taxon>
        <taxon>Eubacteriales</taxon>
        <taxon>Clostridiaceae</taxon>
        <taxon>Clostridium</taxon>
    </lineage>
</organism>
<keyword evidence="10" id="KW-1185">Reference proteome</keyword>
<comment type="caution">
    <text evidence="9">The sequence shown here is derived from an EMBL/GenBank/DDBJ whole genome shotgun (WGS) entry which is preliminary data.</text>
</comment>
<evidence type="ECO:0000256" key="6">
    <source>
        <dbReference type="PROSITE-ProRule" id="PRU01248"/>
    </source>
</evidence>
<feature type="domain" description="Tyr recombinase" evidence="7">
    <location>
        <begin position="167"/>
        <end position="365"/>
    </location>
</feature>
<dbReference type="InterPro" id="IPR044068">
    <property type="entry name" value="CB"/>
</dbReference>
<comment type="similarity">
    <text evidence="2">Belongs to the 'phage' integrase family.</text>
</comment>
<keyword evidence="3" id="KW-0229">DNA integration</keyword>
<dbReference type="CDD" id="cd01189">
    <property type="entry name" value="INT_ICEBs1_C_like"/>
    <property type="match status" value="1"/>
</dbReference>
<dbReference type="InterPro" id="IPR013762">
    <property type="entry name" value="Integrase-like_cat_sf"/>
</dbReference>
<dbReference type="PROSITE" id="PS51900">
    <property type="entry name" value="CB"/>
    <property type="match status" value="1"/>
</dbReference>
<dbReference type="GO" id="GO:0003677">
    <property type="term" value="F:DNA binding"/>
    <property type="evidence" value="ECO:0007669"/>
    <property type="project" value="UniProtKB-UniRule"/>
</dbReference>
<reference evidence="9" key="1">
    <citation type="submission" date="2022-05" db="EMBL/GenBank/DDBJ databases">
        <title>Draft genome sequence of Clostridium tertium strain CP3 isolated from Peru.</title>
        <authorList>
            <person name="Hurtado R."/>
            <person name="Lima L."/>
            <person name="Sousa T."/>
            <person name="Jaiswal A.K."/>
            <person name="Tiwari S."/>
            <person name="Maturrano L."/>
            <person name="Brenig B."/>
            <person name="Azevedo V."/>
        </authorList>
    </citation>
    <scope>NUCLEOTIDE SEQUENCE</scope>
    <source>
        <strain evidence="9">CP3</strain>
    </source>
</reference>
<dbReference type="PROSITE" id="PS51898">
    <property type="entry name" value="TYR_RECOMBINASE"/>
    <property type="match status" value="1"/>
</dbReference>
<protein>
    <submittedName>
        <fullName evidence="9">Site-specific integrase</fullName>
    </submittedName>
</protein>
<dbReference type="Gene3D" id="1.10.150.130">
    <property type="match status" value="1"/>
</dbReference>
<evidence type="ECO:0000256" key="3">
    <source>
        <dbReference type="ARBA" id="ARBA00022908"/>
    </source>
</evidence>
<evidence type="ECO:0000256" key="4">
    <source>
        <dbReference type="ARBA" id="ARBA00023125"/>
    </source>
</evidence>
<keyword evidence="5" id="KW-0233">DNA recombination</keyword>
<accession>A0A9X4B2V8</accession>
<dbReference type="GO" id="GO:0015074">
    <property type="term" value="P:DNA integration"/>
    <property type="evidence" value="ECO:0007669"/>
    <property type="project" value="UniProtKB-KW"/>
</dbReference>
<dbReference type="Pfam" id="PF00589">
    <property type="entry name" value="Phage_integrase"/>
    <property type="match status" value="1"/>
</dbReference>
<sequence length="371" mass="43311">MKGTVRKEGSSWSYLVCIGKDSLTNKYKYKRKRGFKTKKECEVALAQLITELDKGTVIDNDKMIISDYLDYWLETYVLTNCSPNTYKRYKLSVNDIKNYLGPIKLSKLNPLMIEKFYKNVLEDKEISSNTLLKTHRTFHLALKHAQQWQLLHYNPCDLVTKPKEIKKEIEFWNPDQVKNYLNKLNGHVLYNITYIACHTGMRVGELCGLRWENVDLKNGVIYVVDQLQRIDGKLTLTKLKTTNAKRAITLYPSTVELLRKLQNTTKVINLNDYKKEENNNFVFCWDDGRPMDPHYVSQNFREALEYCGINDIITFHGTRHTHATMLLKAGTNIKVISKRLGHSNVAFTMDTYVHVNLEMQKEEIYKASQFL</sequence>
<dbReference type="InterPro" id="IPR010998">
    <property type="entry name" value="Integrase_recombinase_N"/>
</dbReference>
<gene>
    <name evidence="9" type="ORF">NE398_18570</name>
</gene>
<dbReference type="PANTHER" id="PTHR30349:SF64">
    <property type="entry name" value="PROPHAGE INTEGRASE INTD-RELATED"/>
    <property type="match status" value="1"/>
</dbReference>
<dbReference type="PANTHER" id="PTHR30349">
    <property type="entry name" value="PHAGE INTEGRASE-RELATED"/>
    <property type="match status" value="1"/>
</dbReference>
<dbReference type="Proteomes" id="UP001141183">
    <property type="component" value="Unassembled WGS sequence"/>
</dbReference>
<proteinExistence type="inferred from homology"/>
<evidence type="ECO:0000313" key="10">
    <source>
        <dbReference type="Proteomes" id="UP001141183"/>
    </source>
</evidence>
<evidence type="ECO:0000259" key="8">
    <source>
        <dbReference type="PROSITE" id="PS51900"/>
    </source>
</evidence>
<dbReference type="Pfam" id="PF14659">
    <property type="entry name" value="Phage_int_SAM_3"/>
    <property type="match status" value="1"/>
</dbReference>
<comment type="function">
    <text evidence="1">Site-specific tyrosine recombinase, which acts by catalyzing the cutting and rejoining of the recombining DNA molecules.</text>
</comment>
<evidence type="ECO:0000256" key="1">
    <source>
        <dbReference type="ARBA" id="ARBA00003283"/>
    </source>
</evidence>
<dbReference type="InterPro" id="IPR002104">
    <property type="entry name" value="Integrase_catalytic"/>
</dbReference>
<dbReference type="Gene3D" id="1.10.443.10">
    <property type="entry name" value="Intergrase catalytic core"/>
    <property type="match status" value="1"/>
</dbReference>
<evidence type="ECO:0000313" key="9">
    <source>
        <dbReference type="EMBL" id="MDC4242137.1"/>
    </source>
</evidence>